<dbReference type="EMBL" id="AENY02000002">
    <property type="protein sequence ID" value="EKP95863.1"/>
    <property type="molecule type" value="Genomic_DNA"/>
</dbReference>
<evidence type="ECO:0000313" key="4">
    <source>
        <dbReference type="EMBL" id="EKP95863.1"/>
    </source>
</evidence>
<dbReference type="HOGENOM" id="CLU_1277118_0_0_9"/>
<dbReference type="PROSITE" id="PS50943">
    <property type="entry name" value="HTH_CROC1"/>
    <property type="match status" value="1"/>
</dbReference>
<keyword evidence="5" id="KW-1185">Reference proteome</keyword>
<gene>
    <name evidence="4" type="ORF">ThesuDRAFT_01623</name>
</gene>
<evidence type="ECO:0000256" key="2">
    <source>
        <dbReference type="SAM" id="MobiDB-lite"/>
    </source>
</evidence>
<feature type="region of interest" description="Disordered" evidence="2">
    <location>
        <begin position="109"/>
        <end position="160"/>
    </location>
</feature>
<dbReference type="GO" id="GO:0005829">
    <property type="term" value="C:cytosol"/>
    <property type="evidence" value="ECO:0007669"/>
    <property type="project" value="TreeGrafter"/>
</dbReference>
<accession>K6Q3K1</accession>
<proteinExistence type="predicted"/>
<reference evidence="4" key="1">
    <citation type="submission" date="2010-10" db="EMBL/GenBank/DDBJ databases">
        <authorList>
            <consortium name="US DOE Joint Genome Institute (JGI-PGF)"/>
            <person name="Lucas S."/>
            <person name="Copeland A."/>
            <person name="Lapidus A."/>
            <person name="Bruce D."/>
            <person name="Goodwin L."/>
            <person name="Pitluck S."/>
            <person name="Kyrpides N."/>
            <person name="Mavromatis K."/>
            <person name="Detter J.C."/>
            <person name="Han C."/>
            <person name="Land M."/>
            <person name="Hauser L."/>
            <person name="Markowitz V."/>
            <person name="Cheng J.-F."/>
            <person name="Hugenholtz P."/>
            <person name="Woyke T."/>
            <person name="Wu D."/>
            <person name="Pukall R."/>
            <person name="Wahrenburg C."/>
            <person name="Brambilla E."/>
            <person name="Klenk H.-P."/>
            <person name="Eisen J.A."/>
        </authorList>
    </citation>
    <scope>NUCLEOTIDE SEQUENCE [LARGE SCALE GENOMIC DNA]</scope>
    <source>
        <strain evidence="4">DSM 13965</strain>
    </source>
</reference>
<dbReference type="STRING" id="867903.ThesuDRAFT_01623"/>
<feature type="compositionally biased region" description="Pro residues" evidence="2">
    <location>
        <begin position="80"/>
        <end position="93"/>
    </location>
</feature>
<dbReference type="Gene3D" id="1.10.260.40">
    <property type="entry name" value="lambda repressor-like DNA-binding domains"/>
    <property type="match status" value="1"/>
</dbReference>
<dbReference type="CDD" id="cd00093">
    <property type="entry name" value="HTH_XRE"/>
    <property type="match status" value="1"/>
</dbReference>
<dbReference type="GO" id="GO:0003700">
    <property type="term" value="F:DNA-binding transcription factor activity"/>
    <property type="evidence" value="ECO:0007669"/>
    <property type="project" value="TreeGrafter"/>
</dbReference>
<name>K6Q3K1_9FIRM</name>
<organism evidence="4 5">
    <name type="scientific">Thermaerobacter subterraneus DSM 13965</name>
    <dbReference type="NCBI Taxonomy" id="867903"/>
    <lineage>
        <taxon>Bacteria</taxon>
        <taxon>Bacillati</taxon>
        <taxon>Bacillota</taxon>
        <taxon>Clostridia</taxon>
        <taxon>Eubacteriales</taxon>
        <taxon>Clostridiales Family XVII. Incertae Sedis</taxon>
        <taxon>Thermaerobacter</taxon>
    </lineage>
</organism>
<dbReference type="eggNOG" id="COG1396">
    <property type="taxonomic scope" value="Bacteria"/>
</dbReference>
<dbReference type="InterPro" id="IPR001387">
    <property type="entry name" value="Cro/C1-type_HTH"/>
</dbReference>
<dbReference type="GO" id="GO:0003677">
    <property type="term" value="F:DNA binding"/>
    <property type="evidence" value="ECO:0007669"/>
    <property type="project" value="UniProtKB-KW"/>
</dbReference>
<comment type="caution">
    <text evidence="4">The sequence shown here is derived from an EMBL/GenBank/DDBJ whole genome shotgun (WGS) entry which is preliminary data.</text>
</comment>
<dbReference type="SUPFAM" id="SSF47413">
    <property type="entry name" value="lambda repressor-like DNA-binding domains"/>
    <property type="match status" value="1"/>
</dbReference>
<dbReference type="PANTHER" id="PTHR46797">
    <property type="entry name" value="HTH-TYPE TRANSCRIPTIONAL REGULATOR"/>
    <property type="match status" value="1"/>
</dbReference>
<dbReference type="SMART" id="SM00530">
    <property type="entry name" value="HTH_XRE"/>
    <property type="match status" value="1"/>
</dbReference>
<sequence>MEVGKRIRDLRRQRGISLRDLARRSGVSKAYLSQLENDPARKPSVDVVLRIAAALEVDLAELVGPATVGDGAGEQAPGAGGPPPGEAGPPPPWEGAARAEVAAAGDRTLAPLSPAPGSSGAPPATGSRAPRPASGFAPGPPQAGHRVPERTPTPEGTPRALDQLPWALRVFWQEHPEVPEEEIRSLATITWKGRRPFTPTDYWVLHQVLTGMTRGL</sequence>
<keyword evidence="1" id="KW-0238">DNA-binding</keyword>
<feature type="region of interest" description="Disordered" evidence="2">
    <location>
        <begin position="66"/>
        <end position="95"/>
    </location>
</feature>
<dbReference type="PANTHER" id="PTHR46797:SF1">
    <property type="entry name" value="METHYLPHOSPHONATE SYNTHASE"/>
    <property type="match status" value="1"/>
</dbReference>
<dbReference type="Pfam" id="PF01381">
    <property type="entry name" value="HTH_3"/>
    <property type="match status" value="1"/>
</dbReference>
<dbReference type="InterPro" id="IPR050807">
    <property type="entry name" value="TransReg_Diox_bact_type"/>
</dbReference>
<evidence type="ECO:0000313" key="5">
    <source>
        <dbReference type="Proteomes" id="UP000005710"/>
    </source>
</evidence>
<dbReference type="RefSeq" id="WP_006903896.1">
    <property type="nucleotide sequence ID" value="NZ_JH976535.1"/>
</dbReference>
<dbReference type="InterPro" id="IPR010982">
    <property type="entry name" value="Lambda_DNA-bd_dom_sf"/>
</dbReference>
<dbReference type="Proteomes" id="UP000005710">
    <property type="component" value="Unassembled WGS sequence"/>
</dbReference>
<reference evidence="4" key="2">
    <citation type="submission" date="2012-10" db="EMBL/GenBank/DDBJ databases">
        <title>Improved high-quality draft of Thermaerobacter subterraneus C21, DSM 13965.</title>
        <authorList>
            <consortium name="DOE Joint Genome Institute"/>
            <person name="Eisen J."/>
            <person name="Huntemann M."/>
            <person name="Wei C.-L."/>
            <person name="Han J."/>
            <person name="Detter J.C."/>
            <person name="Han C."/>
            <person name="Tapia R."/>
            <person name="Chen A."/>
            <person name="Kyrpides N."/>
            <person name="Mavromatis K."/>
            <person name="Markowitz V."/>
            <person name="Szeto E."/>
            <person name="Ivanova N."/>
            <person name="Mikhailova N."/>
            <person name="Ovchinnikova G."/>
            <person name="Pagani I."/>
            <person name="Pati A."/>
            <person name="Goodwin L."/>
            <person name="Nordberg H.P."/>
            <person name="Cantor M.N."/>
            <person name="Hua S.X."/>
            <person name="Woyke T."/>
            <person name="Eisen J."/>
            <person name="Klenk H.-P."/>
        </authorList>
    </citation>
    <scope>NUCLEOTIDE SEQUENCE [LARGE SCALE GENOMIC DNA]</scope>
    <source>
        <strain evidence="4">DSM 13965</strain>
    </source>
</reference>
<protein>
    <submittedName>
        <fullName evidence="4">Transcriptional regulator</fullName>
    </submittedName>
</protein>
<feature type="compositionally biased region" description="Low complexity" evidence="2">
    <location>
        <begin position="109"/>
        <end position="134"/>
    </location>
</feature>
<dbReference type="AlphaFoldDB" id="K6Q3K1"/>
<evidence type="ECO:0000256" key="1">
    <source>
        <dbReference type="ARBA" id="ARBA00023125"/>
    </source>
</evidence>
<evidence type="ECO:0000259" key="3">
    <source>
        <dbReference type="PROSITE" id="PS50943"/>
    </source>
</evidence>
<feature type="domain" description="HTH cro/C1-type" evidence="3">
    <location>
        <begin position="7"/>
        <end position="62"/>
    </location>
</feature>